<dbReference type="InterPro" id="IPR010982">
    <property type="entry name" value="Lambda_DNA-bd_dom_sf"/>
</dbReference>
<evidence type="ECO:0000256" key="1">
    <source>
        <dbReference type="SAM" id="MobiDB-lite"/>
    </source>
</evidence>
<dbReference type="eggNOG" id="ENOG50328UV">
    <property type="taxonomic scope" value="Bacteria"/>
</dbReference>
<evidence type="ECO:0000313" key="2">
    <source>
        <dbReference type="EMBL" id="CCH71220.1"/>
    </source>
</evidence>
<dbReference type="STRING" id="1193181.BN10_840009"/>
<dbReference type="GO" id="GO:0003677">
    <property type="term" value="F:DNA binding"/>
    <property type="evidence" value="ECO:0007669"/>
    <property type="project" value="InterPro"/>
</dbReference>
<organism evidence="2 3">
    <name type="scientific">Phycicoccus elongatus Lp2</name>
    <dbReference type="NCBI Taxonomy" id="1193181"/>
    <lineage>
        <taxon>Bacteria</taxon>
        <taxon>Bacillati</taxon>
        <taxon>Actinomycetota</taxon>
        <taxon>Actinomycetes</taxon>
        <taxon>Micrococcales</taxon>
        <taxon>Intrasporangiaceae</taxon>
        <taxon>Phycicoccus</taxon>
    </lineage>
</organism>
<reference evidence="2 3" key="1">
    <citation type="journal article" date="2013" name="ISME J.">
        <title>A metabolic model for members of the genus Tetrasphaera involved in enhanced biological phosphorus removal.</title>
        <authorList>
            <person name="Kristiansen R."/>
            <person name="Nguyen H.T.T."/>
            <person name="Saunders A.M."/>
            <person name="Nielsen J.L."/>
            <person name="Wimmer R."/>
            <person name="Le V.Q."/>
            <person name="McIlroy S.J."/>
            <person name="Petrovski S."/>
            <person name="Seviour R.J."/>
            <person name="Calteau A."/>
            <person name="Nielsen K.L."/>
            <person name="Nielsen P.H."/>
        </authorList>
    </citation>
    <scope>NUCLEOTIDE SEQUENCE [LARGE SCALE GENOMIC DNA]</scope>
    <source>
        <strain evidence="2 3">Lp2</strain>
    </source>
</reference>
<protein>
    <submittedName>
        <fullName evidence="2">Uncharacterized protein</fullName>
    </submittedName>
</protein>
<sequence>MKPPNHHGPTSPTFAAELLAARADLTLADSIGLALRAHRRRMRMSQRTYAQFRDWPRALVSRLESQAGRATLAMVEQALAPTGYALAVVALPEPGSEERVQLVDPSHWPRTELLARVRGGSRRFPGHRDTRQVSSPPCWWWDRESTFALSVEPHWYCPQDPPSADDLATEEVQAPGDHSPEAA</sequence>
<dbReference type="HOGENOM" id="CLU_1545560_0_0_11"/>
<feature type="region of interest" description="Disordered" evidence="1">
    <location>
        <begin position="158"/>
        <end position="183"/>
    </location>
</feature>
<proteinExistence type="predicted"/>
<dbReference type="RefSeq" id="WP_010851051.1">
    <property type="nucleotide sequence ID" value="NZ_HF570956.1"/>
</dbReference>
<keyword evidence="3" id="KW-1185">Reference proteome</keyword>
<gene>
    <name evidence="2" type="ORF">BN10_840009</name>
</gene>
<name>N0E5D1_9MICO</name>
<dbReference type="EMBL" id="CAIZ01000157">
    <property type="protein sequence ID" value="CCH71220.1"/>
    <property type="molecule type" value="Genomic_DNA"/>
</dbReference>
<dbReference type="SUPFAM" id="SSF47413">
    <property type="entry name" value="lambda repressor-like DNA-binding domains"/>
    <property type="match status" value="1"/>
</dbReference>
<dbReference type="OrthoDB" id="4838141at2"/>
<comment type="caution">
    <text evidence="2">The sequence shown here is derived from an EMBL/GenBank/DDBJ whole genome shotgun (WGS) entry which is preliminary data.</text>
</comment>
<accession>N0E5D1</accession>
<evidence type="ECO:0000313" key="3">
    <source>
        <dbReference type="Proteomes" id="UP000013167"/>
    </source>
</evidence>
<dbReference type="Proteomes" id="UP000013167">
    <property type="component" value="Unassembled WGS sequence"/>
</dbReference>
<dbReference type="AlphaFoldDB" id="N0E5D1"/>